<dbReference type="RefSeq" id="WP_275472810.1">
    <property type="nucleotide sequence ID" value="NZ_CP162940.1"/>
</dbReference>
<dbReference type="PANTHER" id="PTHR30344">
    <property type="entry name" value="6-PHOSPHOGLUCONOLACTONASE-RELATED"/>
    <property type="match status" value="1"/>
</dbReference>
<dbReference type="PANTHER" id="PTHR30344:SF1">
    <property type="entry name" value="6-PHOSPHOGLUCONOLACTONASE"/>
    <property type="match status" value="1"/>
</dbReference>
<dbReference type="GO" id="GO:0016787">
    <property type="term" value="F:hydrolase activity"/>
    <property type="evidence" value="ECO:0007669"/>
    <property type="project" value="UniProtKB-KW"/>
</dbReference>
<sequence>MTDRGIARYLIFTGTYEPQDRPGIYTYILDVARERIEPSAVYTGIAHPSFLTVDTRSERLFAVSETVTEGHVVSFHYHPHTGELSEINRQPTGGCEPCHLSVDETGRWLLAVNYRTGSICLYPIDSNGAIQPMQQQILHDGKSVHVERQESSHPHAIFPIPGTPLWLVPDLGADRLYVYELDAVLGQLSRKSMTTTAPGMGPRHVAFHPASPWVYVVNELASSVTRYTVDPSTGELTSLETISAVPDSYRGDNTTADIHIADDGSYLYVSNRGHDSIAEYRVEEDGTLSLLGWTPSGGQVPRNFALLSGTPCLLVANQASNNLVLMRQSDDGRLKASGIDITVPSPVCIQSIPMANALDPH</sequence>
<keyword evidence="3" id="KW-1185">Reference proteome</keyword>
<dbReference type="InterPro" id="IPR011048">
    <property type="entry name" value="Haem_d1_sf"/>
</dbReference>
<evidence type="ECO:0000313" key="3">
    <source>
        <dbReference type="Proteomes" id="UP001579974"/>
    </source>
</evidence>
<keyword evidence="2" id="KW-0378">Hydrolase</keyword>
<organism evidence="2 3">
    <name type="scientific">Alicyclobacillus fastidiosus</name>
    <dbReference type="NCBI Taxonomy" id="392011"/>
    <lineage>
        <taxon>Bacteria</taxon>
        <taxon>Bacillati</taxon>
        <taxon>Bacillota</taxon>
        <taxon>Bacilli</taxon>
        <taxon>Bacillales</taxon>
        <taxon>Alicyclobacillaceae</taxon>
        <taxon>Alicyclobacillus</taxon>
    </lineage>
</organism>
<proteinExistence type="inferred from homology"/>
<gene>
    <name evidence="2" type="ORF">KKP3000_000930</name>
</gene>
<dbReference type="SUPFAM" id="SSF51004">
    <property type="entry name" value="C-terminal (heme d1) domain of cytochrome cd1-nitrite reductase"/>
    <property type="match status" value="1"/>
</dbReference>
<comment type="similarity">
    <text evidence="1">Belongs to the cycloisomerase 2 family.</text>
</comment>
<comment type="caution">
    <text evidence="2">The sequence shown here is derived from an EMBL/GenBank/DDBJ whole genome shotgun (WGS) entry which is preliminary data.</text>
</comment>
<protein>
    <submittedName>
        <fullName evidence="2">Lactonase family protein</fullName>
        <ecNumber evidence="2">3.1.1.-</ecNumber>
    </submittedName>
</protein>
<dbReference type="InterPro" id="IPR050282">
    <property type="entry name" value="Cycloisomerase_2"/>
</dbReference>
<name>A0ABV5AJ18_9BACL</name>
<evidence type="ECO:0000256" key="1">
    <source>
        <dbReference type="ARBA" id="ARBA00005564"/>
    </source>
</evidence>
<reference evidence="2 3" key="1">
    <citation type="journal article" date="2024" name="Int. J. Mol. Sci.">
        <title>Exploration of Alicyclobacillus spp. Genome in Search of Antibiotic Resistance.</title>
        <authorList>
            <person name="Bucka-Kolendo J."/>
            <person name="Kiousi D.E."/>
            <person name="Dekowska A."/>
            <person name="Mikolajczuk-Szczyrba A."/>
            <person name="Karadedos D.M."/>
            <person name="Michael P."/>
            <person name="Galanis A."/>
            <person name="Sokolowska B."/>
        </authorList>
    </citation>
    <scope>NUCLEOTIDE SEQUENCE [LARGE SCALE GENOMIC DNA]</scope>
    <source>
        <strain evidence="2 3">KKP 3000</strain>
    </source>
</reference>
<accession>A0ABV5AJ18</accession>
<dbReference type="InterPro" id="IPR015943">
    <property type="entry name" value="WD40/YVTN_repeat-like_dom_sf"/>
</dbReference>
<dbReference type="EMBL" id="JBDXSU010000017">
    <property type="protein sequence ID" value="MFB5192136.1"/>
    <property type="molecule type" value="Genomic_DNA"/>
</dbReference>
<dbReference type="Gene3D" id="2.130.10.10">
    <property type="entry name" value="YVTN repeat-like/Quinoprotein amine dehydrogenase"/>
    <property type="match status" value="1"/>
</dbReference>
<evidence type="ECO:0000313" key="2">
    <source>
        <dbReference type="EMBL" id="MFB5192136.1"/>
    </source>
</evidence>
<dbReference type="EC" id="3.1.1.-" evidence="2"/>
<dbReference type="InterPro" id="IPR019405">
    <property type="entry name" value="Lactonase_7-beta_prop"/>
</dbReference>
<dbReference type="Proteomes" id="UP001579974">
    <property type="component" value="Unassembled WGS sequence"/>
</dbReference>
<dbReference type="Pfam" id="PF10282">
    <property type="entry name" value="Lactonase"/>
    <property type="match status" value="1"/>
</dbReference>